<dbReference type="GO" id="GO:0043565">
    <property type="term" value="F:sequence-specific DNA binding"/>
    <property type="evidence" value="ECO:0007669"/>
    <property type="project" value="TreeGrafter"/>
</dbReference>
<reference evidence="2 3" key="1">
    <citation type="submission" date="2015-11" db="EMBL/GenBank/DDBJ databases">
        <title>Genomic analysis of 38 Legionella species identifies large and diverse effector repertoires.</title>
        <authorList>
            <person name="Burstein D."/>
            <person name="Amaro F."/>
            <person name="Zusman T."/>
            <person name="Lifshitz Z."/>
            <person name="Cohen O."/>
            <person name="Gilbert J.A."/>
            <person name="Pupko T."/>
            <person name="Shuman H.A."/>
            <person name="Segal G."/>
        </authorList>
    </citation>
    <scope>NUCLEOTIDE SEQUENCE [LARGE SCALE GENOMIC DNA]</scope>
    <source>
        <strain evidence="2 3">ATCC 49508</strain>
    </source>
</reference>
<dbReference type="AlphaFoldDB" id="A0A0W1A9G0"/>
<dbReference type="RefSeq" id="WP_058493665.1">
    <property type="nucleotide sequence ID" value="NZ_CBCRUR010000015.1"/>
</dbReference>
<dbReference type="GO" id="GO:0006313">
    <property type="term" value="P:DNA transposition"/>
    <property type="evidence" value="ECO:0007669"/>
    <property type="project" value="InterPro"/>
</dbReference>
<dbReference type="SUPFAM" id="SSF143422">
    <property type="entry name" value="Transposase IS200-like"/>
    <property type="match status" value="1"/>
</dbReference>
<dbReference type="Proteomes" id="UP000054662">
    <property type="component" value="Unassembled WGS sequence"/>
</dbReference>
<dbReference type="Gene3D" id="3.30.70.1290">
    <property type="entry name" value="Transposase IS200-like"/>
    <property type="match status" value="1"/>
</dbReference>
<dbReference type="PANTHER" id="PTHR36966">
    <property type="entry name" value="REP-ASSOCIATED TYROSINE TRANSPOSASE"/>
    <property type="match status" value="1"/>
</dbReference>
<dbReference type="InterPro" id="IPR052715">
    <property type="entry name" value="RAYT_transposase"/>
</dbReference>
<keyword evidence="3" id="KW-1185">Reference proteome</keyword>
<feature type="domain" description="Transposase IS200-like" evidence="1">
    <location>
        <begin position="9"/>
        <end position="131"/>
    </location>
</feature>
<organism evidence="2 3">
    <name type="scientific">Legionella worsleiensis</name>
    <dbReference type="NCBI Taxonomy" id="45076"/>
    <lineage>
        <taxon>Bacteria</taxon>
        <taxon>Pseudomonadati</taxon>
        <taxon>Pseudomonadota</taxon>
        <taxon>Gammaproteobacteria</taxon>
        <taxon>Legionellales</taxon>
        <taxon>Legionellaceae</taxon>
        <taxon>Legionella</taxon>
    </lineage>
</organism>
<comment type="caution">
    <text evidence="2">The sequence shown here is derived from an EMBL/GenBank/DDBJ whole genome shotgun (WGS) entry which is preliminary data.</text>
</comment>
<sequence>MVNYRRDQTRGATYFFTLTLKNRKSDLLIKYIPLLGRSIRRAKKNNPFRIKSIVVLPEHLHLIMELPEGDLDYSTRVRQLKTYFSQEIKLLGIPLFKNARDEYNLWQRRFWEHRVRDESDLCHHIDYIHFNPVKHGLVQRVIDWPYSSFHNYVRQEILPKNWGGKSLHGEFGE</sequence>
<dbReference type="NCBIfam" id="NF047646">
    <property type="entry name" value="REP_Tyr_transpos"/>
    <property type="match status" value="1"/>
</dbReference>
<dbReference type="OrthoDB" id="9794403at2"/>
<dbReference type="EMBL" id="LNZC01000022">
    <property type="protein sequence ID" value="KTD78005.1"/>
    <property type="molecule type" value="Genomic_DNA"/>
</dbReference>
<gene>
    <name evidence="2" type="ORF">Lwor_1887</name>
</gene>
<dbReference type="Pfam" id="PF01797">
    <property type="entry name" value="Y1_Tnp"/>
    <property type="match status" value="1"/>
</dbReference>
<evidence type="ECO:0000259" key="1">
    <source>
        <dbReference type="SMART" id="SM01321"/>
    </source>
</evidence>
<dbReference type="InterPro" id="IPR002686">
    <property type="entry name" value="Transposase_17"/>
</dbReference>
<evidence type="ECO:0000313" key="2">
    <source>
        <dbReference type="EMBL" id="KTD78005.1"/>
    </source>
</evidence>
<dbReference type="InterPro" id="IPR036515">
    <property type="entry name" value="Transposase_17_sf"/>
</dbReference>
<accession>A0A0W1A9G0</accession>
<evidence type="ECO:0000313" key="3">
    <source>
        <dbReference type="Proteomes" id="UP000054662"/>
    </source>
</evidence>
<dbReference type="GO" id="GO:0004803">
    <property type="term" value="F:transposase activity"/>
    <property type="evidence" value="ECO:0007669"/>
    <property type="project" value="InterPro"/>
</dbReference>
<dbReference type="PANTHER" id="PTHR36966:SF1">
    <property type="entry name" value="REP-ASSOCIATED TYROSINE TRANSPOSASE"/>
    <property type="match status" value="1"/>
</dbReference>
<name>A0A0W1A9G0_9GAMM</name>
<proteinExistence type="predicted"/>
<dbReference type="SMART" id="SM01321">
    <property type="entry name" value="Y1_Tnp"/>
    <property type="match status" value="1"/>
</dbReference>
<dbReference type="PATRIC" id="fig|45076.6.peg.2056"/>
<protein>
    <submittedName>
        <fullName evidence="2">Transposase IS200 like protein</fullName>
    </submittedName>
</protein>